<feature type="region of interest" description="Disordered" evidence="1">
    <location>
        <begin position="122"/>
        <end position="151"/>
    </location>
</feature>
<dbReference type="EMBL" id="JALNTZ010000003">
    <property type="protein sequence ID" value="KAJ3657605.1"/>
    <property type="molecule type" value="Genomic_DNA"/>
</dbReference>
<evidence type="ECO:0000313" key="2">
    <source>
        <dbReference type="EMBL" id="KAJ3657605.1"/>
    </source>
</evidence>
<reference evidence="2" key="1">
    <citation type="journal article" date="2023" name="G3 (Bethesda)">
        <title>Whole genome assemblies of Zophobas morio and Tenebrio molitor.</title>
        <authorList>
            <person name="Kaur S."/>
            <person name="Stinson S.A."/>
            <person name="diCenzo G.C."/>
        </authorList>
    </citation>
    <scope>NUCLEOTIDE SEQUENCE</scope>
    <source>
        <strain evidence="2">QUZm001</strain>
    </source>
</reference>
<dbReference type="Proteomes" id="UP001168821">
    <property type="component" value="Unassembled WGS sequence"/>
</dbReference>
<comment type="caution">
    <text evidence="2">The sequence shown here is derived from an EMBL/GenBank/DDBJ whole genome shotgun (WGS) entry which is preliminary data.</text>
</comment>
<protein>
    <submittedName>
        <fullName evidence="2">Uncharacterized protein</fullName>
    </submittedName>
</protein>
<dbReference type="AlphaFoldDB" id="A0AA38MHY1"/>
<organism evidence="2 3">
    <name type="scientific">Zophobas morio</name>
    <dbReference type="NCBI Taxonomy" id="2755281"/>
    <lineage>
        <taxon>Eukaryota</taxon>
        <taxon>Metazoa</taxon>
        <taxon>Ecdysozoa</taxon>
        <taxon>Arthropoda</taxon>
        <taxon>Hexapoda</taxon>
        <taxon>Insecta</taxon>
        <taxon>Pterygota</taxon>
        <taxon>Neoptera</taxon>
        <taxon>Endopterygota</taxon>
        <taxon>Coleoptera</taxon>
        <taxon>Polyphaga</taxon>
        <taxon>Cucujiformia</taxon>
        <taxon>Tenebrionidae</taxon>
        <taxon>Zophobas</taxon>
    </lineage>
</organism>
<name>A0AA38MHY1_9CUCU</name>
<feature type="compositionally biased region" description="Low complexity" evidence="1">
    <location>
        <begin position="304"/>
        <end position="314"/>
    </location>
</feature>
<accession>A0AA38MHY1</accession>
<evidence type="ECO:0000313" key="3">
    <source>
        <dbReference type="Proteomes" id="UP001168821"/>
    </source>
</evidence>
<feature type="region of interest" description="Disordered" evidence="1">
    <location>
        <begin position="196"/>
        <end position="252"/>
    </location>
</feature>
<gene>
    <name evidence="2" type="ORF">Zmor_009392</name>
</gene>
<sequence length="522" mass="58812">MSNTDLVQCKFCKIPLPSSAWGHHVYGNEHVKNTPAGLLIRGILEKWQIDEAHEYFGQFGTIKTKRVDVIDAKKNLVLLYYDFQHRISHSVIAHQDHTLFGNKMTILWKAKNTTTIKADTNTTQEDDDISENGATTPHIPEVEENDATNDKITTYEVNSSGQFVIAKSDEESRHNSETLEDGEIIYDELENRLQCVNSRGRDSRSRSSSSSYDGRRRRSRSRSRSKSHERRRPKRARRRSRSPRPRKKSFLEEIRDKLNALGSPGMPTANSYSLSGFNVSYPAPPPLIYQLGETEVPQSDPGVSTSTQSSTKQTPQHLNKLLADKKISLSDYLAILGKNVQSQPNKKKNKILSQCKEALRVMNNQHLKKLRLPPPTPPKPQLFTSPLVKNVVKFSFTSPLKSPARSPFADSLLKILDFVGFLKEPHDVQALIDSVAHDLTSGAIINDEIAAKMLQISLLSSECGNNESKKRVASVGTQCIERRNVGVQIKFLPKTLTKTEYVLGSKKRSEENGKKLRQTRKC</sequence>
<evidence type="ECO:0000256" key="1">
    <source>
        <dbReference type="SAM" id="MobiDB-lite"/>
    </source>
</evidence>
<feature type="region of interest" description="Disordered" evidence="1">
    <location>
        <begin position="295"/>
        <end position="315"/>
    </location>
</feature>
<feature type="compositionally biased region" description="Basic residues" evidence="1">
    <location>
        <begin position="215"/>
        <end position="248"/>
    </location>
</feature>
<keyword evidence="3" id="KW-1185">Reference proteome</keyword>
<proteinExistence type="predicted"/>